<protein>
    <submittedName>
        <fullName evidence="2">Uncharacterized protein</fullName>
    </submittedName>
</protein>
<evidence type="ECO:0000313" key="3">
    <source>
        <dbReference type="Proteomes" id="UP001150925"/>
    </source>
</evidence>
<accession>A0A9W8AH00</accession>
<keyword evidence="3" id="KW-1185">Reference proteome</keyword>
<organism evidence="2 3">
    <name type="scientific">Dispira parvispora</name>
    <dbReference type="NCBI Taxonomy" id="1520584"/>
    <lineage>
        <taxon>Eukaryota</taxon>
        <taxon>Fungi</taxon>
        <taxon>Fungi incertae sedis</taxon>
        <taxon>Zoopagomycota</taxon>
        <taxon>Kickxellomycotina</taxon>
        <taxon>Dimargaritomycetes</taxon>
        <taxon>Dimargaritales</taxon>
        <taxon>Dimargaritaceae</taxon>
        <taxon>Dispira</taxon>
    </lineage>
</organism>
<comment type="caution">
    <text evidence="2">The sequence shown here is derived from an EMBL/GenBank/DDBJ whole genome shotgun (WGS) entry which is preliminary data.</text>
</comment>
<dbReference type="Proteomes" id="UP001150925">
    <property type="component" value="Unassembled WGS sequence"/>
</dbReference>
<dbReference type="AlphaFoldDB" id="A0A9W8AH00"/>
<evidence type="ECO:0000256" key="1">
    <source>
        <dbReference type="SAM" id="MobiDB-lite"/>
    </source>
</evidence>
<gene>
    <name evidence="2" type="ORF">IWQ62_006830</name>
</gene>
<proteinExistence type="predicted"/>
<reference evidence="2" key="1">
    <citation type="submission" date="2022-07" db="EMBL/GenBank/DDBJ databases">
        <title>Phylogenomic reconstructions and comparative analyses of Kickxellomycotina fungi.</title>
        <authorList>
            <person name="Reynolds N.K."/>
            <person name="Stajich J.E."/>
            <person name="Barry K."/>
            <person name="Grigoriev I.V."/>
            <person name="Crous P."/>
            <person name="Smith M.E."/>
        </authorList>
    </citation>
    <scope>NUCLEOTIDE SEQUENCE</scope>
    <source>
        <strain evidence="2">RSA 1196</strain>
    </source>
</reference>
<name>A0A9W8AH00_9FUNG</name>
<evidence type="ECO:0000313" key="2">
    <source>
        <dbReference type="EMBL" id="KAJ1948866.1"/>
    </source>
</evidence>
<sequence length="66" mass="7409">MRPGAQLPLLIYNESQGAKDSKESPVDVGGEQDTTMGESEKVEQLSTRGRLWKHSELYDQIANYLL</sequence>
<dbReference type="EMBL" id="JANBPY010004188">
    <property type="protein sequence ID" value="KAJ1948866.1"/>
    <property type="molecule type" value="Genomic_DNA"/>
</dbReference>
<feature type="region of interest" description="Disordered" evidence="1">
    <location>
        <begin position="13"/>
        <end position="42"/>
    </location>
</feature>
<feature type="non-terminal residue" evidence="2">
    <location>
        <position position="66"/>
    </location>
</feature>